<keyword evidence="1" id="KW-0812">Transmembrane</keyword>
<feature type="transmembrane region" description="Helical" evidence="1">
    <location>
        <begin position="79"/>
        <end position="101"/>
    </location>
</feature>
<comment type="caution">
    <text evidence="2">The sequence shown here is derived from an EMBL/GenBank/DDBJ whole genome shotgun (WGS) entry which is preliminary data.</text>
</comment>
<evidence type="ECO:0000313" key="3">
    <source>
        <dbReference type="Proteomes" id="UP000239001"/>
    </source>
</evidence>
<dbReference type="RefSeq" id="WP_106458188.1">
    <property type="nucleotide sequence ID" value="NZ_PXOH01000022.1"/>
</dbReference>
<evidence type="ECO:0000313" key="2">
    <source>
        <dbReference type="EMBL" id="PSF35151.1"/>
    </source>
</evidence>
<name>A0A2T1LUD5_9CHRO</name>
<dbReference type="EMBL" id="PXOH01000022">
    <property type="protein sequence ID" value="PSF35151.1"/>
    <property type="molecule type" value="Genomic_DNA"/>
</dbReference>
<evidence type="ECO:0000256" key="1">
    <source>
        <dbReference type="SAM" id="Phobius"/>
    </source>
</evidence>
<reference evidence="2 3" key="2">
    <citation type="submission" date="2018-03" db="EMBL/GenBank/DDBJ databases">
        <authorList>
            <person name="Keele B.F."/>
        </authorList>
    </citation>
    <scope>NUCLEOTIDE SEQUENCE [LARGE SCALE GENOMIC DNA]</scope>
    <source>
        <strain evidence="2 3">CCALA 016</strain>
    </source>
</reference>
<accession>A0A2T1LUD5</accession>
<keyword evidence="1" id="KW-1133">Transmembrane helix</keyword>
<gene>
    <name evidence="2" type="ORF">C7H19_17360</name>
</gene>
<feature type="transmembrane region" description="Helical" evidence="1">
    <location>
        <begin position="55"/>
        <end position="73"/>
    </location>
</feature>
<reference evidence="2 3" key="1">
    <citation type="submission" date="2018-03" db="EMBL/GenBank/DDBJ databases">
        <title>The ancient ancestry and fast evolution of plastids.</title>
        <authorList>
            <person name="Moore K.R."/>
            <person name="Magnabosco C."/>
            <person name="Momper L."/>
            <person name="Gold D.A."/>
            <person name="Bosak T."/>
            <person name="Fournier G.P."/>
        </authorList>
    </citation>
    <scope>NUCLEOTIDE SEQUENCE [LARGE SCALE GENOMIC DNA]</scope>
    <source>
        <strain evidence="2 3">CCALA 016</strain>
    </source>
</reference>
<protein>
    <submittedName>
        <fullName evidence="2">Uncharacterized protein</fullName>
    </submittedName>
</protein>
<organism evidence="2 3">
    <name type="scientific">Aphanothece hegewaldii CCALA 016</name>
    <dbReference type="NCBI Taxonomy" id="2107694"/>
    <lineage>
        <taxon>Bacteria</taxon>
        <taxon>Bacillati</taxon>
        <taxon>Cyanobacteriota</taxon>
        <taxon>Cyanophyceae</taxon>
        <taxon>Oscillatoriophycideae</taxon>
        <taxon>Chroococcales</taxon>
        <taxon>Aphanothecaceae</taxon>
        <taxon>Aphanothece</taxon>
    </lineage>
</organism>
<dbReference type="Proteomes" id="UP000239001">
    <property type="component" value="Unassembled WGS sequence"/>
</dbReference>
<dbReference type="AlphaFoldDB" id="A0A2T1LUD5"/>
<dbReference type="OrthoDB" id="428433at2"/>
<keyword evidence="3" id="KW-1185">Reference proteome</keyword>
<keyword evidence="1" id="KW-0472">Membrane</keyword>
<sequence length="105" mass="11540">MSFSENPNKDNATEPIEVIEIDPQPVSYPDNSSTAHQEITKTANQIQTWYDGLPMIAKLGVTVGVIFLVFSLLTTVLKLVATILSVFILGAIVLLLFRYIISSQS</sequence>
<proteinExistence type="predicted"/>